<dbReference type="InterPro" id="IPR014100">
    <property type="entry name" value="GTP-bd_Obg/CgtA"/>
</dbReference>
<dbReference type="EMBL" id="JAZDUA010000002">
    <property type="protein sequence ID" value="KAK7874492.1"/>
    <property type="molecule type" value="Genomic_DNA"/>
</dbReference>
<proteinExistence type="inferred from homology"/>
<comment type="caution">
    <text evidence="9">The sequence shown here is derived from an EMBL/GenBank/DDBJ whole genome shotgun (WGS) entry which is preliminary data.</text>
</comment>
<dbReference type="PANTHER" id="PTHR11702:SF43">
    <property type="entry name" value="GTP-BINDING PROTEIN 10"/>
    <property type="match status" value="1"/>
</dbReference>
<dbReference type="GO" id="GO:0005730">
    <property type="term" value="C:nucleolus"/>
    <property type="evidence" value="ECO:0007669"/>
    <property type="project" value="UniProtKB-SubCell"/>
</dbReference>
<protein>
    <recommendedName>
        <fullName evidence="11">GTP-binding protein 10</fullName>
    </recommendedName>
</protein>
<evidence type="ECO:0008006" key="11">
    <source>
        <dbReference type="Google" id="ProtNLM"/>
    </source>
</evidence>
<evidence type="ECO:0000259" key="7">
    <source>
        <dbReference type="PROSITE" id="PS51710"/>
    </source>
</evidence>
<dbReference type="GO" id="GO:0000287">
    <property type="term" value="F:magnesium ion binding"/>
    <property type="evidence" value="ECO:0007669"/>
    <property type="project" value="InterPro"/>
</dbReference>
<evidence type="ECO:0000313" key="9">
    <source>
        <dbReference type="EMBL" id="KAK7874492.1"/>
    </source>
</evidence>
<organism evidence="9 10">
    <name type="scientific">Gryllus longicercus</name>
    <dbReference type="NCBI Taxonomy" id="2509291"/>
    <lineage>
        <taxon>Eukaryota</taxon>
        <taxon>Metazoa</taxon>
        <taxon>Ecdysozoa</taxon>
        <taxon>Arthropoda</taxon>
        <taxon>Hexapoda</taxon>
        <taxon>Insecta</taxon>
        <taxon>Pterygota</taxon>
        <taxon>Neoptera</taxon>
        <taxon>Polyneoptera</taxon>
        <taxon>Orthoptera</taxon>
        <taxon>Ensifera</taxon>
        <taxon>Gryllidea</taxon>
        <taxon>Grylloidea</taxon>
        <taxon>Gryllidae</taxon>
        <taxon>Gryllinae</taxon>
        <taxon>Gryllus</taxon>
    </lineage>
</organism>
<evidence type="ECO:0000313" key="10">
    <source>
        <dbReference type="Proteomes" id="UP001378592"/>
    </source>
</evidence>
<dbReference type="CDD" id="cd01898">
    <property type="entry name" value="Obg"/>
    <property type="match status" value="1"/>
</dbReference>
<gene>
    <name evidence="9" type="ORF">R5R35_001575</name>
</gene>
<evidence type="ECO:0000256" key="2">
    <source>
        <dbReference type="ARBA" id="ARBA00007699"/>
    </source>
</evidence>
<feature type="domain" description="Obg" evidence="8">
    <location>
        <begin position="21"/>
        <end position="156"/>
    </location>
</feature>
<accession>A0AAN9WA89</accession>
<dbReference type="GO" id="GO:0042254">
    <property type="term" value="P:ribosome biogenesis"/>
    <property type="evidence" value="ECO:0007669"/>
    <property type="project" value="UniProtKB-UniRule"/>
</dbReference>
<dbReference type="AlphaFoldDB" id="A0AAN9WA89"/>
<name>A0AAN9WA89_9ORTH</name>
<evidence type="ECO:0000256" key="6">
    <source>
        <dbReference type="ARBA" id="ARBA00023242"/>
    </source>
</evidence>
<keyword evidence="10" id="KW-1185">Reference proteome</keyword>
<dbReference type="GO" id="GO:0003924">
    <property type="term" value="F:GTPase activity"/>
    <property type="evidence" value="ECO:0007669"/>
    <property type="project" value="InterPro"/>
</dbReference>
<dbReference type="SUPFAM" id="SSF52540">
    <property type="entry name" value="P-loop containing nucleoside triphosphate hydrolases"/>
    <property type="match status" value="1"/>
</dbReference>
<dbReference type="Gene3D" id="3.40.50.300">
    <property type="entry name" value="P-loop containing nucleotide triphosphate hydrolases"/>
    <property type="match status" value="1"/>
</dbReference>
<reference evidence="9 10" key="1">
    <citation type="submission" date="2024-03" db="EMBL/GenBank/DDBJ databases">
        <title>The genome assembly and annotation of the cricket Gryllus longicercus Weissman &amp; Gray.</title>
        <authorList>
            <person name="Szrajer S."/>
            <person name="Gray D."/>
            <person name="Ylla G."/>
        </authorList>
    </citation>
    <scope>NUCLEOTIDE SEQUENCE [LARGE SCALE GENOMIC DNA]</scope>
    <source>
        <strain evidence="9">DAG 2021-001</strain>
        <tissue evidence="9">Whole body minus gut</tissue>
    </source>
</reference>
<sequence>MVFIGKIVNAVKQGSKRGLKRTFIDSLRLHVRGGTGGNGLPKYGGIGGKGGDVFLVAEKDTKLKRVLSKLPTKRIAAGSGGHSETKKLLGEPGNDIVIEVPVGVSVFDEYGRVIGDLNEDQAKILVAKGGPGGSPLTQFSGLRGEAGTIILDLKLIADVGLVGFPNAGKSSLLKAISRARPKVASYPFTTIEPNVGVLEFSDLRQITMADLPGLIEGAHANVGLGHKFLKHAERTKLILMVVDVNGFQLNYRHPKRSALETVVLLNKEMELYQEDLLKKPIMLAVNKMDVPGAEYKWKELEASLKDFDNAVANFPEELRPLQAIKFQDIMSLSVQSCQKSVLNLKEKIRCVLDSEADKATEEEELKFRNRLKLKMVESGPKLS</sequence>
<dbReference type="Proteomes" id="UP001378592">
    <property type="component" value="Unassembled WGS sequence"/>
</dbReference>
<dbReference type="GO" id="GO:0005525">
    <property type="term" value="F:GTP binding"/>
    <property type="evidence" value="ECO:0007669"/>
    <property type="project" value="UniProtKB-KW"/>
</dbReference>
<comment type="similarity">
    <text evidence="2">Belongs to the TRAFAC class OBG-HflX-like GTPase superfamily. OBG GTPase family.</text>
</comment>
<keyword evidence="4" id="KW-0547">Nucleotide-binding</keyword>
<dbReference type="PRINTS" id="PR00326">
    <property type="entry name" value="GTP1OBG"/>
</dbReference>
<keyword evidence="3" id="KW-0690">Ribosome biogenesis</keyword>
<evidence type="ECO:0000256" key="4">
    <source>
        <dbReference type="ARBA" id="ARBA00022741"/>
    </source>
</evidence>
<dbReference type="InterPro" id="IPR027417">
    <property type="entry name" value="P-loop_NTPase"/>
</dbReference>
<dbReference type="GO" id="GO:0005739">
    <property type="term" value="C:mitochondrion"/>
    <property type="evidence" value="ECO:0007669"/>
    <property type="project" value="TreeGrafter"/>
</dbReference>
<evidence type="ECO:0000256" key="1">
    <source>
        <dbReference type="ARBA" id="ARBA00004604"/>
    </source>
</evidence>
<dbReference type="PROSITE" id="PS51710">
    <property type="entry name" value="G_OBG"/>
    <property type="match status" value="1"/>
</dbReference>
<dbReference type="PROSITE" id="PS51883">
    <property type="entry name" value="OBG"/>
    <property type="match status" value="1"/>
</dbReference>
<dbReference type="SUPFAM" id="SSF82051">
    <property type="entry name" value="Obg GTP-binding protein N-terminal domain"/>
    <property type="match status" value="1"/>
</dbReference>
<dbReference type="InterPro" id="IPR006169">
    <property type="entry name" value="GTP1_OBG_dom"/>
</dbReference>
<dbReference type="PIRSF" id="PIRSF002401">
    <property type="entry name" value="GTP_bd_Obg/CgtA"/>
    <property type="match status" value="1"/>
</dbReference>
<dbReference type="InterPro" id="IPR031167">
    <property type="entry name" value="G_OBG"/>
</dbReference>
<dbReference type="InterPro" id="IPR006073">
    <property type="entry name" value="GTP-bd"/>
</dbReference>
<keyword evidence="6" id="KW-0539">Nucleus</keyword>
<dbReference type="PANTHER" id="PTHR11702">
    <property type="entry name" value="DEVELOPMENTALLY REGULATED GTP-BINDING PROTEIN-RELATED"/>
    <property type="match status" value="1"/>
</dbReference>
<evidence type="ECO:0000259" key="8">
    <source>
        <dbReference type="PROSITE" id="PS51883"/>
    </source>
</evidence>
<dbReference type="InterPro" id="IPR036726">
    <property type="entry name" value="GTP1_OBG_dom_sf"/>
</dbReference>
<comment type="subcellular location">
    <subcellularLocation>
        <location evidence="1">Nucleus</location>
        <location evidence="1">Nucleolus</location>
    </subcellularLocation>
</comment>
<feature type="domain" description="OBG-type G" evidence="7">
    <location>
        <begin position="157"/>
        <end position="341"/>
    </location>
</feature>
<dbReference type="Gene3D" id="2.70.210.12">
    <property type="entry name" value="GTP1/OBG domain"/>
    <property type="match status" value="1"/>
</dbReference>
<keyword evidence="5" id="KW-0342">GTP-binding</keyword>
<dbReference type="InterPro" id="IPR045086">
    <property type="entry name" value="OBG_GTPase"/>
</dbReference>
<evidence type="ECO:0000256" key="5">
    <source>
        <dbReference type="ARBA" id="ARBA00023134"/>
    </source>
</evidence>
<evidence type="ECO:0000256" key="3">
    <source>
        <dbReference type="ARBA" id="ARBA00022517"/>
    </source>
</evidence>
<dbReference type="Pfam" id="PF01018">
    <property type="entry name" value="GTP1_OBG"/>
    <property type="match status" value="1"/>
</dbReference>
<dbReference type="Pfam" id="PF01926">
    <property type="entry name" value="MMR_HSR1"/>
    <property type="match status" value="1"/>
</dbReference>